<dbReference type="PROSITE" id="PS00061">
    <property type="entry name" value="ADH_SHORT"/>
    <property type="match status" value="1"/>
</dbReference>
<accession>A0A8I3AKG6</accession>
<proteinExistence type="predicted"/>
<dbReference type="PANTHER" id="PTHR42808">
    <property type="entry name" value="HYDROXYSTEROID DEHYDROGENASE-LIKE PROTEIN 2"/>
    <property type="match status" value="1"/>
</dbReference>
<keyword evidence="1" id="KW-0521">NADP</keyword>
<reference evidence="3" key="1">
    <citation type="journal article" date="2021" name="Mol. Plant Pathol.">
        <title>A 20-kb lineage-specific genomic region tames virulence in pathogenic amphidiploid Verticillium longisporum.</title>
        <authorList>
            <person name="Harting R."/>
            <person name="Starke J."/>
            <person name="Kusch H."/>
            <person name="Poggeler S."/>
            <person name="Maurus I."/>
            <person name="Schluter R."/>
            <person name="Landesfeind M."/>
            <person name="Bulla I."/>
            <person name="Nowrousian M."/>
            <person name="de Jonge R."/>
            <person name="Stahlhut G."/>
            <person name="Hoff K.J."/>
            <person name="Asshauer K.P."/>
            <person name="Thurmer A."/>
            <person name="Stanke M."/>
            <person name="Daniel R."/>
            <person name="Morgenstern B."/>
            <person name="Thomma B.P.H.J."/>
            <person name="Kronstad J.W."/>
            <person name="Braus-Stromeyer S.A."/>
            <person name="Braus G.H."/>
        </authorList>
    </citation>
    <scope>NUCLEOTIDE SEQUENCE</scope>
    <source>
        <strain evidence="3">Vl32</strain>
    </source>
</reference>
<dbReference type="InterPro" id="IPR020904">
    <property type="entry name" value="Sc_DH/Rdtase_CS"/>
</dbReference>
<comment type="caution">
    <text evidence="3">The sequence shown here is derived from an EMBL/GenBank/DDBJ whole genome shotgun (WGS) entry which is preliminary data.</text>
</comment>
<name>A0A8I3AKG6_VERLO</name>
<organism evidence="3 4">
    <name type="scientific">Verticillium longisporum</name>
    <name type="common">Verticillium dahliae var. longisporum</name>
    <dbReference type="NCBI Taxonomy" id="100787"/>
    <lineage>
        <taxon>Eukaryota</taxon>
        <taxon>Fungi</taxon>
        <taxon>Dikarya</taxon>
        <taxon>Ascomycota</taxon>
        <taxon>Pezizomycotina</taxon>
        <taxon>Sordariomycetes</taxon>
        <taxon>Hypocreomycetidae</taxon>
        <taxon>Glomerellales</taxon>
        <taxon>Plectosphaerellaceae</taxon>
        <taxon>Verticillium</taxon>
    </lineage>
</organism>
<dbReference type="PANTHER" id="PTHR42808:SF4">
    <property type="entry name" value="SHORT CHAIN DEHYDROGENASE"/>
    <property type="match status" value="1"/>
</dbReference>
<evidence type="ECO:0000313" key="4">
    <source>
        <dbReference type="Proteomes" id="UP000689129"/>
    </source>
</evidence>
<dbReference type="Proteomes" id="UP000689129">
    <property type="component" value="Unassembled WGS sequence"/>
</dbReference>
<evidence type="ECO:0000313" key="3">
    <source>
        <dbReference type="EMBL" id="KAG7117680.1"/>
    </source>
</evidence>
<gene>
    <name evidence="3" type="ORF">HYQ45_015774</name>
</gene>
<sequence length="330" mass="35622">MQEPLLPSSPHLAPTLILRIETLTMTSKPVAIVVGASRGIGRQIAIDLAKDGYAVVVAAKTTSDASTASPFPPNPNSPASTINTVEREIRQAGHEATAIAVDVRDPASIQRLVDRALESYGALSLLVYNSGAAWWAPVASSPFKRFRLLQQVNPEGLYASVQSALPHLTRTAGRIVVVSPPIYSRFFRGKTAYAMGKVGMSVLTKGLAMDFVREGRGMAITSLWPAVGIESAATEKFTAADPEEAKDLRKATIFSDAVLAILKAPAEKVNGELLLDEDFLRDYAGVTDFAKYNLVEGATPRRIMPAELPDIRVKEQDDEGKRYDSTKSKL</sequence>
<evidence type="ECO:0000256" key="2">
    <source>
        <dbReference type="SAM" id="MobiDB-lite"/>
    </source>
</evidence>
<dbReference type="OrthoDB" id="5327538at2759"/>
<dbReference type="Pfam" id="PF00106">
    <property type="entry name" value="adh_short"/>
    <property type="match status" value="2"/>
</dbReference>
<evidence type="ECO:0000256" key="1">
    <source>
        <dbReference type="ARBA" id="ARBA00022857"/>
    </source>
</evidence>
<dbReference type="AlphaFoldDB" id="A0A8I3AKG6"/>
<feature type="region of interest" description="Disordered" evidence="2">
    <location>
        <begin position="310"/>
        <end position="330"/>
    </location>
</feature>
<dbReference type="InterPro" id="IPR002347">
    <property type="entry name" value="SDR_fam"/>
</dbReference>
<dbReference type="EMBL" id="JAEMWZ010000439">
    <property type="protein sequence ID" value="KAG7117680.1"/>
    <property type="molecule type" value="Genomic_DNA"/>
</dbReference>
<dbReference type="InterPro" id="IPR051935">
    <property type="entry name" value="HSDL2"/>
</dbReference>
<protein>
    <submittedName>
        <fullName evidence="3">Hydroxysteroid dehydrogenase-like protein 2 like</fullName>
    </submittedName>
</protein>